<dbReference type="STRING" id="694327.DFW101_3577"/>
<name>G7Q5L4_9BACT</name>
<protein>
    <submittedName>
        <fullName evidence="1">Uncharacterized protein</fullName>
    </submittedName>
</protein>
<organism evidence="1 2">
    <name type="scientific">Solidesulfovibrio carbinoliphilus subsp. oakridgensis</name>
    <dbReference type="NCBI Taxonomy" id="694327"/>
    <lineage>
        <taxon>Bacteria</taxon>
        <taxon>Pseudomonadati</taxon>
        <taxon>Thermodesulfobacteriota</taxon>
        <taxon>Desulfovibrionia</taxon>
        <taxon>Desulfovibrionales</taxon>
        <taxon>Desulfovibrionaceae</taxon>
        <taxon>Solidesulfovibrio</taxon>
    </lineage>
</organism>
<sequence>MPDAGNGITRCEYCGSSCGCGADCPAPHNILMDDSQKLAAMYRRFEADQDRIEELRAQVCRLQRALAPILAHADDHPDSAPLRYSAIRCQGIKEEVENA</sequence>
<accession>G7Q5L4</accession>
<keyword evidence="2" id="KW-1185">Reference proteome</keyword>
<gene>
    <name evidence="1" type="ORF">DFW101_3577</name>
</gene>
<dbReference type="EMBL" id="CM001368">
    <property type="protein sequence ID" value="EHJ49573.1"/>
    <property type="molecule type" value="Genomic_DNA"/>
</dbReference>
<proteinExistence type="predicted"/>
<evidence type="ECO:0000313" key="2">
    <source>
        <dbReference type="Proteomes" id="UP000004662"/>
    </source>
</evidence>
<dbReference type="HOGENOM" id="CLU_2315762_0_0_7"/>
<evidence type="ECO:0000313" key="1">
    <source>
        <dbReference type="EMBL" id="EHJ49573.1"/>
    </source>
</evidence>
<reference evidence="2" key="1">
    <citation type="journal article" date="2015" name="Genome Announc.">
        <title>High-Quality Draft Genome Sequence of Desulfovibrio carbinoliphilus FW-101-2B, an Organic Acid-Oxidizing Sulfate-Reducing Bacterium Isolated from Uranium(VI)-Contaminated Groundwater.</title>
        <authorList>
            <person name="Ramsay B.D."/>
            <person name="Hwang C."/>
            <person name="Woo H.L."/>
            <person name="Carroll S.L."/>
            <person name="Lucas S."/>
            <person name="Han J."/>
            <person name="Lapidus A.L."/>
            <person name="Cheng J.F."/>
            <person name="Goodwin L.A."/>
            <person name="Pitluck S."/>
            <person name="Peters L."/>
            <person name="Chertkov O."/>
            <person name="Held B."/>
            <person name="Detter J.C."/>
            <person name="Han C.S."/>
            <person name="Tapia R."/>
            <person name="Land M.L."/>
            <person name="Hauser L.J."/>
            <person name="Kyrpides N.C."/>
            <person name="Ivanova N.N."/>
            <person name="Mikhailova N."/>
            <person name="Pagani I."/>
            <person name="Woyke T."/>
            <person name="Arkin A.P."/>
            <person name="Dehal P."/>
            <person name="Chivian D."/>
            <person name="Criddle C.S."/>
            <person name="Wu W."/>
            <person name="Chakraborty R."/>
            <person name="Hazen T.C."/>
            <person name="Fields M.W."/>
        </authorList>
    </citation>
    <scope>NUCLEOTIDE SEQUENCE [LARGE SCALE GENOMIC DNA]</scope>
    <source>
        <strain evidence="2">FW-101-2B</strain>
    </source>
</reference>
<dbReference type="RefSeq" id="WP_009182897.1">
    <property type="nucleotide sequence ID" value="NZ_CM001368.1"/>
</dbReference>
<dbReference type="Proteomes" id="UP000004662">
    <property type="component" value="Chromosome"/>
</dbReference>
<dbReference type="AlphaFoldDB" id="G7Q5L4"/>